<evidence type="ECO:0000313" key="3">
    <source>
        <dbReference type="Proteomes" id="UP000005926"/>
    </source>
</evidence>
<dbReference type="HOGENOM" id="CLU_076015_0_0_9"/>
<gene>
    <name evidence="2" type="ORF">HMPREF0444_1296</name>
</gene>
<feature type="transmembrane region" description="Helical" evidence="1">
    <location>
        <begin position="220"/>
        <end position="238"/>
    </location>
</feature>
<evidence type="ECO:0008006" key="4">
    <source>
        <dbReference type="Google" id="ProtNLM"/>
    </source>
</evidence>
<accession>C8NHA1</accession>
<keyword evidence="3" id="KW-1185">Reference proteome</keyword>
<dbReference type="eggNOG" id="COG4377">
    <property type="taxonomic scope" value="Bacteria"/>
</dbReference>
<dbReference type="InterPro" id="IPR011397">
    <property type="entry name" value="YhfC"/>
</dbReference>
<evidence type="ECO:0000313" key="2">
    <source>
        <dbReference type="EMBL" id="EEW37078.1"/>
    </source>
</evidence>
<protein>
    <recommendedName>
        <fullName evidence="4">YhfC family intramembrane metalloprotease</fullName>
    </recommendedName>
</protein>
<comment type="caution">
    <text evidence="2">The sequence shown here is derived from an EMBL/GenBank/DDBJ whole genome shotgun (WGS) entry which is preliminary data.</text>
</comment>
<evidence type="ECO:0000256" key="1">
    <source>
        <dbReference type="SAM" id="Phobius"/>
    </source>
</evidence>
<feature type="transmembrane region" description="Helical" evidence="1">
    <location>
        <begin position="196"/>
        <end position="213"/>
    </location>
</feature>
<reference evidence="2 3" key="1">
    <citation type="submission" date="2009-08" db="EMBL/GenBank/DDBJ databases">
        <authorList>
            <person name="Muzny D."/>
            <person name="Qin X."/>
            <person name="Deng J."/>
            <person name="Jiang H."/>
            <person name="Liu Y."/>
            <person name="Qu J."/>
            <person name="Song X.-Z."/>
            <person name="Zhang L."/>
            <person name="Thornton R."/>
            <person name="Coyle M."/>
            <person name="Francisco L."/>
            <person name="Jackson L."/>
            <person name="Javaid M."/>
            <person name="Korchina V."/>
            <person name="Kovar C."/>
            <person name="Mata R."/>
            <person name="Mathew T."/>
            <person name="Ngo R."/>
            <person name="Nguyen L."/>
            <person name="Nguyen N."/>
            <person name="Okwuonu G."/>
            <person name="Ongeri F."/>
            <person name="Pham C."/>
            <person name="Simmons D."/>
            <person name="Wilczek-Boney K."/>
            <person name="Hale W."/>
            <person name="Jakkamsetti A."/>
            <person name="Pham P."/>
            <person name="Ruth R."/>
            <person name="San Lucas F."/>
            <person name="Warren J."/>
            <person name="Zhang J."/>
            <person name="Zhao Z."/>
            <person name="Zhou C."/>
            <person name="Zhu D."/>
            <person name="Lee S."/>
            <person name="Bess C."/>
            <person name="Blankenburg K."/>
            <person name="Forbes L."/>
            <person name="Fu Q."/>
            <person name="Gubbala S."/>
            <person name="Hirani K."/>
            <person name="Jayaseelan J.C."/>
            <person name="Lara F."/>
            <person name="Munidasa M."/>
            <person name="Palculict T."/>
            <person name="Patil S."/>
            <person name="Pu L.-L."/>
            <person name="Saada N."/>
            <person name="Tang L."/>
            <person name="Weissenberger G."/>
            <person name="Zhu Y."/>
            <person name="Hemphill L."/>
            <person name="Shang Y."/>
            <person name="Youmans B."/>
            <person name="Ayvaz T."/>
            <person name="Ross M."/>
            <person name="Santibanez J."/>
            <person name="Aqrawi P."/>
            <person name="Gross S."/>
            <person name="Joshi V."/>
            <person name="Fowler G."/>
            <person name="Nazareth L."/>
            <person name="Reid J."/>
            <person name="Worley K."/>
            <person name="Petrosino J."/>
            <person name="Highlander S."/>
            <person name="Gibbs R."/>
        </authorList>
    </citation>
    <scope>NUCLEOTIDE SEQUENCE [LARGE SCALE GENOMIC DNA]</scope>
    <source>
        <strain evidence="2 3">ATCC 49175</strain>
    </source>
</reference>
<keyword evidence="1" id="KW-1133">Transmembrane helix</keyword>
<dbReference type="RefSeq" id="WP_005607614.1">
    <property type="nucleotide sequence ID" value="NZ_CP102283.1"/>
</dbReference>
<feature type="transmembrane region" description="Helical" evidence="1">
    <location>
        <begin position="81"/>
        <end position="100"/>
    </location>
</feature>
<dbReference type="AlphaFoldDB" id="C8NHA1"/>
<organism evidence="2 3">
    <name type="scientific">Granulicatella adiacens ATCC 49175</name>
    <dbReference type="NCBI Taxonomy" id="638301"/>
    <lineage>
        <taxon>Bacteria</taxon>
        <taxon>Bacillati</taxon>
        <taxon>Bacillota</taxon>
        <taxon>Bacilli</taxon>
        <taxon>Lactobacillales</taxon>
        <taxon>Carnobacteriaceae</taxon>
        <taxon>Granulicatella</taxon>
    </lineage>
</organism>
<feature type="transmembrane region" description="Helical" evidence="1">
    <location>
        <begin position="47"/>
        <end position="69"/>
    </location>
</feature>
<dbReference type="EMBL" id="ACKZ01000020">
    <property type="protein sequence ID" value="EEW37078.1"/>
    <property type="molecule type" value="Genomic_DNA"/>
</dbReference>
<dbReference type="PIRSF" id="PIRSF033101">
    <property type="entry name" value="UCP033101"/>
    <property type="match status" value="1"/>
</dbReference>
<dbReference type="GeneID" id="78412044"/>
<keyword evidence="1" id="KW-0472">Membrane</keyword>
<feature type="transmembrane region" description="Helical" evidence="1">
    <location>
        <begin position="121"/>
        <end position="147"/>
    </location>
</feature>
<dbReference type="STRING" id="638301.HMPREF0444_1296"/>
<dbReference type="Pfam" id="PF10086">
    <property type="entry name" value="YhfC"/>
    <property type="match status" value="1"/>
</dbReference>
<sequence length="271" mass="29777">MSGFNQIVLGKTAIPSLIVTVVLLLLIGILPTVYWMRRHKGQVKISYFIAGALGFIVSARILESGFHYFFLLADNPISQFLNGNTVAFILYGMMMAGIFEECGRYIILKYIMKKHRIRENAALYGIGHGVIEILTVVLPSILLYLVIATSLQNGSVDSALAALHVTEKNADVAMQSFQAAAQFNVETAVMTVLERISSMGIHIGCTIIVYYSIIAENKKYLCGAVLLHMMADCFAAFYQRNVVGAGIAETGILVMAIVIVWIAIKIYKKLA</sequence>
<dbReference type="Proteomes" id="UP000005926">
    <property type="component" value="Unassembled WGS sequence"/>
</dbReference>
<feature type="transmembrane region" description="Helical" evidence="1">
    <location>
        <begin position="244"/>
        <end position="264"/>
    </location>
</feature>
<keyword evidence="1" id="KW-0812">Transmembrane</keyword>
<feature type="transmembrane region" description="Helical" evidence="1">
    <location>
        <begin position="12"/>
        <end position="35"/>
    </location>
</feature>
<name>C8NHA1_9LACT</name>
<proteinExistence type="predicted"/>